<dbReference type="Proteomes" id="UP000238308">
    <property type="component" value="Unassembled WGS sequence"/>
</dbReference>
<accession>A0A2T0XID8</accession>
<dbReference type="Pfam" id="PF04359">
    <property type="entry name" value="DUF493"/>
    <property type="match status" value="1"/>
</dbReference>
<proteinExistence type="inferred from homology"/>
<dbReference type="Gene3D" id="3.30.70.260">
    <property type="match status" value="1"/>
</dbReference>
<comment type="caution">
    <text evidence="4">The sequence shown here is derived from an EMBL/GenBank/DDBJ whole genome shotgun (WGS) entry which is preliminary data.</text>
</comment>
<dbReference type="PANTHER" id="PTHR38036:SF1">
    <property type="entry name" value="UPF0250 PROTEIN YBED"/>
    <property type="match status" value="1"/>
</dbReference>
<sequence length="113" mass="12479">MTQAPKAPTAFKALHPADAPKEVGAPEAQDSLISYPCDFPIKVMGKHHADFAQTLTEVVKQFDPDFDPVTIEFRPSKSGNYMGLTFTVKATSREQLDALYRAVHGHHMVKVVL</sequence>
<evidence type="ECO:0000256" key="1">
    <source>
        <dbReference type="ARBA" id="ARBA00008460"/>
    </source>
</evidence>
<dbReference type="InterPro" id="IPR027471">
    <property type="entry name" value="YbeD-like_sf"/>
</dbReference>
<comment type="similarity">
    <text evidence="1 2">Belongs to the UPF0250 family.</text>
</comment>
<dbReference type="RefSeq" id="WP_106227392.1">
    <property type="nucleotide sequence ID" value="NZ_PVTV01000012.1"/>
</dbReference>
<dbReference type="HAMAP" id="MF_00659">
    <property type="entry name" value="UPF0250"/>
    <property type="match status" value="1"/>
</dbReference>
<dbReference type="NCBIfam" id="NF002533">
    <property type="entry name" value="PRK02047.1"/>
    <property type="match status" value="1"/>
</dbReference>
<evidence type="ECO:0000256" key="2">
    <source>
        <dbReference type="HAMAP-Rule" id="MF_00659"/>
    </source>
</evidence>
<dbReference type="SUPFAM" id="SSF117991">
    <property type="entry name" value="YbeD/HP0495-like"/>
    <property type="match status" value="1"/>
</dbReference>
<dbReference type="AlphaFoldDB" id="A0A2T0XID8"/>
<name>A0A2T0XID8_9BURK</name>
<evidence type="ECO:0000313" key="4">
    <source>
        <dbReference type="EMBL" id="PRY98718.1"/>
    </source>
</evidence>
<dbReference type="PANTHER" id="PTHR38036">
    <property type="entry name" value="UPF0250 PROTEIN YBED"/>
    <property type="match status" value="1"/>
</dbReference>
<feature type="region of interest" description="Disordered" evidence="3">
    <location>
        <begin position="1"/>
        <end position="23"/>
    </location>
</feature>
<keyword evidence="5" id="KW-1185">Reference proteome</keyword>
<evidence type="ECO:0000256" key="3">
    <source>
        <dbReference type="SAM" id="MobiDB-lite"/>
    </source>
</evidence>
<gene>
    <name evidence="4" type="ORF">BCM14_1552</name>
</gene>
<protein>
    <recommendedName>
        <fullName evidence="2">UPF0250 protein BCM14_1552</fullName>
    </recommendedName>
</protein>
<dbReference type="OrthoDB" id="9793424at2"/>
<evidence type="ECO:0000313" key="5">
    <source>
        <dbReference type="Proteomes" id="UP000238308"/>
    </source>
</evidence>
<dbReference type="EMBL" id="PVTV01000012">
    <property type="protein sequence ID" value="PRY98718.1"/>
    <property type="molecule type" value="Genomic_DNA"/>
</dbReference>
<dbReference type="InterPro" id="IPR007454">
    <property type="entry name" value="UPF0250_YbeD-like"/>
</dbReference>
<organism evidence="4 5">
    <name type="scientific">Jezberella montanilacus</name>
    <dbReference type="NCBI Taxonomy" id="323426"/>
    <lineage>
        <taxon>Bacteria</taxon>
        <taxon>Pseudomonadati</taxon>
        <taxon>Pseudomonadota</taxon>
        <taxon>Betaproteobacteria</taxon>
        <taxon>Burkholderiales</taxon>
        <taxon>Alcaligenaceae</taxon>
        <taxon>Jezberella</taxon>
    </lineage>
</organism>
<reference evidence="4 5" key="1">
    <citation type="submission" date="2018-03" db="EMBL/GenBank/DDBJ databases">
        <title>Genomic Encyclopedia of Type Strains, Phase III (KMG-III): the genomes of soil and plant-associated and newly described type strains.</title>
        <authorList>
            <person name="Whitman W."/>
        </authorList>
    </citation>
    <scope>NUCLEOTIDE SEQUENCE [LARGE SCALE GENOMIC DNA]</scope>
    <source>
        <strain evidence="4 5">MWH-P2sevCIIIb</strain>
    </source>
</reference>